<keyword evidence="9" id="KW-1185">Reference proteome</keyword>
<keyword evidence="4 7" id="KW-0472">Membrane</keyword>
<dbReference type="Proteomes" id="UP001597497">
    <property type="component" value="Unassembled WGS sequence"/>
</dbReference>
<dbReference type="HAMAP" id="MF_02065">
    <property type="entry name" value="MltG"/>
    <property type="match status" value="1"/>
</dbReference>
<feature type="transmembrane region" description="Helical" evidence="7">
    <location>
        <begin position="33"/>
        <end position="56"/>
    </location>
</feature>
<dbReference type="Pfam" id="PF02618">
    <property type="entry name" value="YceG"/>
    <property type="match status" value="1"/>
</dbReference>
<dbReference type="CDD" id="cd08010">
    <property type="entry name" value="MltG_like"/>
    <property type="match status" value="1"/>
</dbReference>
<evidence type="ECO:0000256" key="2">
    <source>
        <dbReference type="ARBA" id="ARBA00022692"/>
    </source>
</evidence>
<dbReference type="PANTHER" id="PTHR30518:SF2">
    <property type="entry name" value="ENDOLYTIC MUREIN TRANSGLYCOSYLASE"/>
    <property type="match status" value="1"/>
</dbReference>
<keyword evidence="1 7" id="KW-1003">Cell membrane</keyword>
<proteinExistence type="inferred from homology"/>
<dbReference type="Gene3D" id="3.30.1490.480">
    <property type="entry name" value="Endolytic murein transglycosylase"/>
    <property type="match status" value="1"/>
</dbReference>
<keyword evidence="5 7" id="KW-0456">Lyase</keyword>
<dbReference type="EMBL" id="JBHUMM010000002">
    <property type="protein sequence ID" value="MFD2670392.1"/>
    <property type="molecule type" value="Genomic_DNA"/>
</dbReference>
<sequence>MYGKSDEEQDYEQRNISGEIVERAPKRKRWKRVMLVILIPLLFISGIVAGGAAYVIQALQPVEAEGGSEAEAIEFVIERGMSSREIANQLEQEGLIRDGLIFQFYLRYRNEGSRFQAGTYALEPGMDKDAIIAKLNSGDVVQAEMKTLTIPEGFTVKQIAPIMAALSPADEASFLDAMKNPDEEWIANLTFPEATAKPDRDEQIRSYLQAIPESDQYMYKLEGYLFPESYDFVKDAEAEMMVARTFQELGRKLELLFQAKGEEPWQEQLDQRLAQLGFSFHDLMTIASLIEREVVVDEERPIVASVIYNRLNDQMPLQIDATVQYLLDKQKERLLYADLEVDSPYNTYQNAGLPPGPIAAPGIASIEAALFPDETPYYYYVTKKDGTFGHLFAETYDQHLENKRKSEQNG</sequence>
<organism evidence="8 9">
    <name type="scientific">Marinicrinis sediminis</name>
    <dbReference type="NCBI Taxonomy" id="1652465"/>
    <lineage>
        <taxon>Bacteria</taxon>
        <taxon>Bacillati</taxon>
        <taxon>Bacillota</taxon>
        <taxon>Bacilli</taxon>
        <taxon>Bacillales</taxon>
        <taxon>Paenibacillaceae</taxon>
    </lineage>
</organism>
<evidence type="ECO:0000313" key="8">
    <source>
        <dbReference type="EMBL" id="MFD2670392.1"/>
    </source>
</evidence>
<evidence type="ECO:0000256" key="4">
    <source>
        <dbReference type="ARBA" id="ARBA00023136"/>
    </source>
</evidence>
<evidence type="ECO:0000256" key="7">
    <source>
        <dbReference type="HAMAP-Rule" id="MF_02065"/>
    </source>
</evidence>
<comment type="caution">
    <text evidence="8">The sequence shown here is derived from an EMBL/GenBank/DDBJ whole genome shotgun (WGS) entry which is preliminary data.</text>
</comment>
<name>A0ABW5R8F0_9BACL</name>
<dbReference type="NCBIfam" id="TIGR00247">
    <property type="entry name" value="endolytic transglycosylase MltG"/>
    <property type="match status" value="1"/>
</dbReference>
<gene>
    <name evidence="7 8" type="primary">mltG</name>
    <name evidence="8" type="ORF">ACFSUC_02075</name>
</gene>
<keyword evidence="3 7" id="KW-1133">Transmembrane helix</keyword>
<evidence type="ECO:0000313" key="9">
    <source>
        <dbReference type="Proteomes" id="UP001597497"/>
    </source>
</evidence>
<dbReference type="RefSeq" id="WP_379927774.1">
    <property type="nucleotide sequence ID" value="NZ_JBHUMM010000002.1"/>
</dbReference>
<evidence type="ECO:0000256" key="3">
    <source>
        <dbReference type="ARBA" id="ARBA00022989"/>
    </source>
</evidence>
<comment type="function">
    <text evidence="7">Functions as a peptidoglycan terminase that cleaves nascent peptidoglycan strands endolytically to terminate their elongation.</text>
</comment>
<feature type="site" description="Important for catalytic activity" evidence="7">
    <location>
        <position position="293"/>
    </location>
</feature>
<protein>
    <recommendedName>
        <fullName evidence="7">Endolytic murein transglycosylase</fullName>
        <ecNumber evidence="7">4.2.2.29</ecNumber>
    </recommendedName>
    <alternativeName>
        <fullName evidence="7">Peptidoglycan lytic transglycosylase</fullName>
    </alternativeName>
    <alternativeName>
        <fullName evidence="7">Peptidoglycan polymerization terminase</fullName>
    </alternativeName>
</protein>
<comment type="subcellular location">
    <subcellularLocation>
        <location evidence="7">Cell membrane</location>
        <topology evidence="7">Single-pass membrane protein</topology>
    </subcellularLocation>
</comment>
<dbReference type="PANTHER" id="PTHR30518">
    <property type="entry name" value="ENDOLYTIC MUREIN TRANSGLYCOSYLASE"/>
    <property type="match status" value="1"/>
</dbReference>
<evidence type="ECO:0000256" key="6">
    <source>
        <dbReference type="ARBA" id="ARBA00023316"/>
    </source>
</evidence>
<comment type="similarity">
    <text evidence="7">Belongs to the transglycosylase MltG family.</text>
</comment>
<evidence type="ECO:0000256" key="5">
    <source>
        <dbReference type="ARBA" id="ARBA00023239"/>
    </source>
</evidence>
<evidence type="ECO:0000256" key="1">
    <source>
        <dbReference type="ARBA" id="ARBA00022475"/>
    </source>
</evidence>
<reference evidence="9" key="1">
    <citation type="journal article" date="2019" name="Int. J. Syst. Evol. Microbiol.">
        <title>The Global Catalogue of Microorganisms (GCM) 10K type strain sequencing project: providing services to taxonomists for standard genome sequencing and annotation.</title>
        <authorList>
            <consortium name="The Broad Institute Genomics Platform"/>
            <consortium name="The Broad Institute Genome Sequencing Center for Infectious Disease"/>
            <person name="Wu L."/>
            <person name="Ma J."/>
        </authorList>
    </citation>
    <scope>NUCLEOTIDE SEQUENCE [LARGE SCALE GENOMIC DNA]</scope>
    <source>
        <strain evidence="9">KCTC 33676</strain>
    </source>
</reference>
<accession>A0ABW5R8F0</accession>
<dbReference type="Gene3D" id="3.30.160.60">
    <property type="entry name" value="Classic Zinc Finger"/>
    <property type="match status" value="1"/>
</dbReference>
<keyword evidence="6 7" id="KW-0961">Cell wall biogenesis/degradation</keyword>
<keyword evidence="2 7" id="KW-0812">Transmembrane</keyword>
<dbReference type="InterPro" id="IPR003770">
    <property type="entry name" value="MLTG-like"/>
</dbReference>
<dbReference type="EC" id="4.2.2.29" evidence="7"/>
<comment type="catalytic activity">
    <reaction evidence="7">
        <text>a peptidoglycan chain = a peptidoglycan chain with N-acetyl-1,6-anhydromuramyl-[peptide] at the reducing end + a peptidoglycan chain with N-acetylglucosamine at the non-reducing end.</text>
        <dbReference type="EC" id="4.2.2.29"/>
    </reaction>
</comment>